<gene>
    <name evidence="1" type="ORF">E2R66_06155</name>
</gene>
<dbReference type="RefSeq" id="WP_133227795.1">
    <property type="nucleotide sequence ID" value="NZ_SOZE01000004.1"/>
</dbReference>
<name>A0A4Y8SKK5_9SPHI</name>
<dbReference type="EMBL" id="SOZE01000004">
    <property type="protein sequence ID" value="TFF39201.1"/>
    <property type="molecule type" value="Genomic_DNA"/>
</dbReference>
<dbReference type="AlphaFoldDB" id="A0A4Y8SKK5"/>
<sequence>MTTAGPYTIAYDGYVLTVREAYIKGRRIFNVQFSIRIKPINLTVVDNGKGFKFWTSIPEGRQAIADEIGPVIGRYYHDKKNK</sequence>
<organism evidence="1 2">
    <name type="scientific">Mucilaginibacter psychrotolerans</name>
    <dbReference type="NCBI Taxonomy" id="1524096"/>
    <lineage>
        <taxon>Bacteria</taxon>
        <taxon>Pseudomonadati</taxon>
        <taxon>Bacteroidota</taxon>
        <taxon>Sphingobacteriia</taxon>
        <taxon>Sphingobacteriales</taxon>
        <taxon>Sphingobacteriaceae</taxon>
        <taxon>Mucilaginibacter</taxon>
    </lineage>
</organism>
<evidence type="ECO:0000313" key="2">
    <source>
        <dbReference type="Proteomes" id="UP000297540"/>
    </source>
</evidence>
<reference evidence="1 2" key="1">
    <citation type="journal article" date="2017" name="Int. J. Syst. Evol. Microbiol.">
        <title>Mucilaginibacterpsychrotolerans sp. nov., isolated from peatlands.</title>
        <authorList>
            <person name="Deng Y."/>
            <person name="Shen L."/>
            <person name="Xu B."/>
            <person name="Liu Y."/>
            <person name="Gu Z."/>
            <person name="Liu H."/>
            <person name="Zhou Y."/>
        </authorList>
    </citation>
    <scope>NUCLEOTIDE SEQUENCE [LARGE SCALE GENOMIC DNA]</scope>
    <source>
        <strain evidence="1 2">NH7-4</strain>
    </source>
</reference>
<comment type="caution">
    <text evidence="1">The sequence shown here is derived from an EMBL/GenBank/DDBJ whole genome shotgun (WGS) entry which is preliminary data.</text>
</comment>
<proteinExistence type="predicted"/>
<protein>
    <submittedName>
        <fullName evidence="1">Uncharacterized protein</fullName>
    </submittedName>
</protein>
<keyword evidence="2" id="KW-1185">Reference proteome</keyword>
<evidence type="ECO:0000313" key="1">
    <source>
        <dbReference type="EMBL" id="TFF39201.1"/>
    </source>
</evidence>
<accession>A0A4Y8SKK5</accession>
<dbReference type="Proteomes" id="UP000297540">
    <property type="component" value="Unassembled WGS sequence"/>
</dbReference>
<dbReference type="OrthoDB" id="1263739at2"/>